<proteinExistence type="predicted"/>
<name>A0A8K1MIF4_9PEZI</name>
<sequence>MKRTMTMGFYSEGPRSGPLHLARYARGRSLICGTHDQGGVPHITPTRCGEAGVIVRSALACLHIPRFAPEAALVCMQVHAVPSPSCMHAYSVHAPSSRRWTYANPPDKTKSEHGYPRVGCLTCMHACGRPFGRFQSWVYKARRSAHRQHAGCMQGGADAACLHASSKRVQHSPYVAPYTQPITLQAKGTALLSCMQSISYANGLAPLLLFSNSPLHFFFKKMMREVFCR</sequence>
<accession>A0A8K1MIF4</accession>
<gene>
    <name evidence="1" type="primary">orf229A</name>
</gene>
<reference evidence="1" key="1">
    <citation type="submission" date="2021-01" db="EMBL/GenBank/DDBJ databases">
        <authorList>
            <person name="Sun H.-H."/>
            <person name="Zhang S."/>
            <person name="Zhang Y.-J."/>
        </authorList>
    </citation>
    <scope>NUCLEOTIDE SEQUENCE</scope>
    <source>
        <strain evidence="1">CMM1</strain>
    </source>
</reference>
<dbReference type="AlphaFoldDB" id="A0A8K1MIF4"/>
<protein>
    <submittedName>
        <fullName evidence="1">Uncharacterized protein</fullName>
    </submittedName>
</protein>
<evidence type="ECO:0000313" key="1">
    <source>
        <dbReference type="EMBL" id="UBU98417.1"/>
    </source>
</evidence>
<dbReference type="RefSeq" id="YP_010218567.1">
    <property type="nucleotide sequence ID" value="NC_058917.1"/>
</dbReference>
<keyword evidence="1" id="KW-0496">Mitochondrion</keyword>
<organism evidence="1">
    <name type="scientific">Morchella brunnea</name>
    <dbReference type="NCBI Taxonomy" id="1174671"/>
    <lineage>
        <taxon>Eukaryota</taxon>
        <taxon>Fungi</taxon>
        <taxon>Dikarya</taxon>
        <taxon>Ascomycota</taxon>
        <taxon>Pezizomycotina</taxon>
        <taxon>Pezizomycetes</taxon>
        <taxon>Pezizales</taxon>
        <taxon>Morchellaceae</taxon>
        <taxon>Morchella</taxon>
    </lineage>
</organism>
<geneLocation type="mitochondrion" evidence="1"/>
<dbReference type="EMBL" id="MW538937">
    <property type="protein sequence ID" value="UBU98417.1"/>
    <property type="molecule type" value="Genomic_DNA"/>
</dbReference>
<dbReference type="GeneID" id="68665146"/>